<reference evidence="1 2" key="1">
    <citation type="submission" date="2021-04" db="EMBL/GenBank/DDBJ databases">
        <title>novel species isolated from subtropical streams in China.</title>
        <authorList>
            <person name="Lu H."/>
        </authorList>
    </citation>
    <scope>NUCLEOTIDE SEQUENCE [LARGE SCALE GENOMIC DNA]</scope>
    <source>
        <strain evidence="1 2">BYS107W</strain>
    </source>
</reference>
<sequence>MKTKILLIVPPQTELGQRLLTSTASNQESMSLGKWRDSAYVVECLDAEKVRLTLFDIVRETRRRAPNYVWIKRPEVGTASALTFILIAMLRAALPTMPILHEQDVFGADVDPWRAFSTTMSPIKSALQNT</sequence>
<evidence type="ECO:0000313" key="1">
    <source>
        <dbReference type="EMBL" id="MBR7747068.1"/>
    </source>
</evidence>
<dbReference type="RefSeq" id="WP_212684367.1">
    <property type="nucleotide sequence ID" value="NZ_JAGSPM010000006.1"/>
</dbReference>
<gene>
    <name evidence="1" type="ORF">KDM92_10785</name>
</gene>
<proteinExistence type="predicted"/>
<accession>A0A941I238</accession>
<comment type="caution">
    <text evidence="1">The sequence shown here is derived from an EMBL/GenBank/DDBJ whole genome shotgun (WGS) entry which is preliminary data.</text>
</comment>
<dbReference type="EMBL" id="JAGSPM010000006">
    <property type="protein sequence ID" value="MBR7747068.1"/>
    <property type="molecule type" value="Genomic_DNA"/>
</dbReference>
<dbReference type="AlphaFoldDB" id="A0A941I238"/>
<dbReference type="Proteomes" id="UP000680158">
    <property type="component" value="Unassembled WGS sequence"/>
</dbReference>
<evidence type="ECO:0000313" key="2">
    <source>
        <dbReference type="Proteomes" id="UP000680158"/>
    </source>
</evidence>
<protein>
    <submittedName>
        <fullName evidence="1">Uncharacterized protein</fullName>
    </submittedName>
</protein>
<name>A0A941I238_9BURK</name>
<keyword evidence="2" id="KW-1185">Reference proteome</keyword>
<organism evidence="1 2">
    <name type="scientific">Undibacterium baiyunense</name>
    <dbReference type="NCBI Taxonomy" id="2828731"/>
    <lineage>
        <taxon>Bacteria</taxon>
        <taxon>Pseudomonadati</taxon>
        <taxon>Pseudomonadota</taxon>
        <taxon>Betaproteobacteria</taxon>
        <taxon>Burkholderiales</taxon>
        <taxon>Oxalobacteraceae</taxon>
        <taxon>Undibacterium</taxon>
    </lineage>
</organism>